<keyword evidence="3" id="KW-1185">Reference proteome</keyword>
<dbReference type="PANTHER" id="PTHR36111">
    <property type="entry name" value="INNER MEMBRANE PROTEIN-RELATED"/>
    <property type="match status" value="1"/>
</dbReference>
<feature type="transmembrane region" description="Helical" evidence="1">
    <location>
        <begin position="104"/>
        <end position="123"/>
    </location>
</feature>
<dbReference type="Proteomes" id="UP000186469">
    <property type="component" value="Unassembled WGS sequence"/>
</dbReference>
<feature type="transmembrane region" description="Helical" evidence="1">
    <location>
        <begin position="37"/>
        <end position="55"/>
    </location>
</feature>
<accession>A0A1M7SZD4</accession>
<dbReference type="AlphaFoldDB" id="A0A1M7SZD4"/>
<feature type="transmembrane region" description="Helical" evidence="1">
    <location>
        <begin position="211"/>
        <end position="229"/>
    </location>
</feature>
<keyword evidence="1" id="KW-0472">Membrane</keyword>
<evidence type="ECO:0000256" key="1">
    <source>
        <dbReference type="SAM" id="Phobius"/>
    </source>
</evidence>
<gene>
    <name evidence="2" type="ORF">SAMN02745728_01407</name>
</gene>
<feature type="transmembrane region" description="Helical" evidence="1">
    <location>
        <begin position="61"/>
        <end position="83"/>
    </location>
</feature>
<keyword evidence="1" id="KW-1133">Transmembrane helix</keyword>
<organism evidence="2 3">
    <name type="scientific">Desulfovibrio litoralis DSM 11393</name>
    <dbReference type="NCBI Taxonomy" id="1121455"/>
    <lineage>
        <taxon>Bacteria</taxon>
        <taxon>Pseudomonadati</taxon>
        <taxon>Thermodesulfobacteriota</taxon>
        <taxon>Desulfovibrionia</taxon>
        <taxon>Desulfovibrionales</taxon>
        <taxon>Desulfovibrionaceae</taxon>
        <taxon>Desulfovibrio</taxon>
    </lineage>
</organism>
<protein>
    <recommendedName>
        <fullName evidence="4">DUF554 domain-containing protein</fullName>
    </recommendedName>
</protein>
<dbReference type="Pfam" id="PF04474">
    <property type="entry name" value="DUF554"/>
    <property type="match status" value="1"/>
</dbReference>
<keyword evidence="1" id="KW-0812">Transmembrane</keyword>
<evidence type="ECO:0000313" key="3">
    <source>
        <dbReference type="Proteomes" id="UP000186469"/>
    </source>
</evidence>
<evidence type="ECO:0000313" key="2">
    <source>
        <dbReference type="EMBL" id="SHN63796.1"/>
    </source>
</evidence>
<dbReference type="STRING" id="1121455.SAMN02745728_01407"/>
<dbReference type="PANTHER" id="PTHR36111:SF2">
    <property type="entry name" value="INNER MEMBRANE PROTEIN"/>
    <property type="match status" value="1"/>
</dbReference>
<sequence length="230" mass="24633">MQFFLPIGTSVNAIAIILGCLIGMLIGGRLKDEMRKIVFQALGLSVFIIGLKMALKSNNMLIMVFSMLLGGILGQLLNIEGLFNKGGNKLKNVLKSNNSKFTEGFVSSTILFAVGSMAILGSFNEGIDRDPSLLYTKATLDFFAAVALGSTMGIGVAFSALPVFIYQGILTLCAAQIKSLLTADMQNEMIATGGILILGIGFNLLNLLKIPLSNFLPSIIFAVVLTYYFI</sequence>
<dbReference type="InterPro" id="IPR007563">
    <property type="entry name" value="DUF554"/>
</dbReference>
<feature type="transmembrane region" description="Helical" evidence="1">
    <location>
        <begin position="143"/>
        <end position="166"/>
    </location>
</feature>
<evidence type="ECO:0008006" key="4">
    <source>
        <dbReference type="Google" id="ProtNLM"/>
    </source>
</evidence>
<feature type="transmembrane region" description="Helical" evidence="1">
    <location>
        <begin position="187"/>
        <end position="205"/>
    </location>
</feature>
<dbReference type="OrthoDB" id="9797976at2"/>
<feature type="transmembrane region" description="Helical" evidence="1">
    <location>
        <begin position="6"/>
        <end position="25"/>
    </location>
</feature>
<dbReference type="RefSeq" id="WP_072697090.1">
    <property type="nucleotide sequence ID" value="NZ_FRDI01000005.1"/>
</dbReference>
<dbReference type="EMBL" id="FRDI01000005">
    <property type="protein sequence ID" value="SHN63796.1"/>
    <property type="molecule type" value="Genomic_DNA"/>
</dbReference>
<reference evidence="2 3" key="1">
    <citation type="submission" date="2016-12" db="EMBL/GenBank/DDBJ databases">
        <authorList>
            <person name="Song W.-J."/>
            <person name="Kurnit D.M."/>
        </authorList>
    </citation>
    <scope>NUCLEOTIDE SEQUENCE [LARGE SCALE GENOMIC DNA]</scope>
    <source>
        <strain evidence="2 3">DSM 11393</strain>
    </source>
</reference>
<name>A0A1M7SZD4_9BACT</name>
<proteinExistence type="predicted"/>